<dbReference type="PANTHER" id="PTHR35936:SF19">
    <property type="entry name" value="AMINO-ACID-BINDING PROTEIN YXEM-RELATED"/>
    <property type="match status" value="1"/>
</dbReference>
<dbReference type="Proteomes" id="UP000594468">
    <property type="component" value="Chromosome"/>
</dbReference>
<proteinExistence type="predicted"/>
<dbReference type="Gene3D" id="3.40.190.10">
    <property type="entry name" value="Periplasmic binding protein-like II"/>
    <property type="match status" value="4"/>
</dbReference>
<feature type="domain" description="Solute-binding protein family 3/N-terminal" evidence="2">
    <location>
        <begin position="351"/>
        <end position="552"/>
    </location>
</feature>
<accession>A0A7S8E6V0</accession>
<keyword evidence="1" id="KW-0732">Signal</keyword>
<dbReference type="SMART" id="SM00062">
    <property type="entry name" value="PBPb"/>
    <property type="match status" value="2"/>
</dbReference>
<evidence type="ECO:0000259" key="2">
    <source>
        <dbReference type="SMART" id="SM00062"/>
    </source>
</evidence>
<dbReference type="PANTHER" id="PTHR35936">
    <property type="entry name" value="MEMBRANE-BOUND LYTIC MUREIN TRANSGLYCOSYLASE F"/>
    <property type="match status" value="1"/>
</dbReference>
<evidence type="ECO:0000313" key="3">
    <source>
        <dbReference type="EMBL" id="QPC81456.1"/>
    </source>
</evidence>
<dbReference type="RefSeq" id="WP_195169529.1">
    <property type="nucleotide sequence ID" value="NZ_CP062983.1"/>
</dbReference>
<protein>
    <submittedName>
        <fullName evidence="3">Transporter substrate-binding domain-containing protein</fullName>
    </submittedName>
</protein>
<feature type="domain" description="Solute-binding protein family 3/N-terminal" evidence="2">
    <location>
        <begin position="64"/>
        <end position="287"/>
    </location>
</feature>
<evidence type="ECO:0000313" key="4">
    <source>
        <dbReference type="Proteomes" id="UP000594468"/>
    </source>
</evidence>
<reference evidence="3 4" key="1">
    <citation type="submission" date="2020-02" db="EMBL/GenBank/DDBJ databases">
        <authorList>
            <person name="Zheng R.K."/>
            <person name="Sun C.M."/>
        </authorList>
    </citation>
    <scope>NUCLEOTIDE SEQUENCE [LARGE SCALE GENOMIC DNA]</scope>
    <source>
        <strain evidence="4">rifampicinis</strain>
    </source>
</reference>
<evidence type="ECO:0000256" key="1">
    <source>
        <dbReference type="ARBA" id="ARBA00022729"/>
    </source>
</evidence>
<dbReference type="EMBL" id="CP062983">
    <property type="protein sequence ID" value="QPC81456.1"/>
    <property type="molecule type" value="Genomic_DNA"/>
</dbReference>
<dbReference type="InterPro" id="IPR001638">
    <property type="entry name" value="Solute-binding_3/MltF_N"/>
</dbReference>
<dbReference type="Pfam" id="PF00497">
    <property type="entry name" value="SBP_bac_3"/>
    <property type="match status" value="2"/>
</dbReference>
<dbReference type="AlphaFoldDB" id="A0A7S8E6V0"/>
<dbReference type="KEGG" id="pmet:G4Y79_17390"/>
<keyword evidence="4" id="KW-1185">Reference proteome</keyword>
<gene>
    <name evidence="3" type="ORF">G4Y79_17390</name>
</gene>
<sequence length="574" mass="64034">MKRILLISFLLMLMLILSMMVLPVIGQEAVPTLVPPTLVPTTAQPSEDALRGQSAVARIQSESVVRVGILLNEPPYGVLDIRGEVTGYDADVARALAEAWSVEVEFVHVTRQSAIEALLQDRVDMLIAAQVHRRELDEVVEFSHSYRISSQSLMLRADDGAVSLLNMVGRKVGYVIGTEAEQATQAWLASSGQGVTSQAYYTIDQAYRALLASEIDGVVGRWERLRRVSSNQPEAVKILDEPVSVEPFAIAVPRQDVAMRNLVNRTLQYLVENNRLVELHESYFPGQDFPYDAIPLWDNIGDESPQPGQYSTDIPYPQQYRAAQVLMSGERVMRVAGLAELPEDAPESDKRVLAFQQGLITQIAERWGARVELVPGDPIEALENGAADLAVGVPLDWSLADRVDFSQPVLLHGDRMLRPSDRDINSFLDLRGRWVGVIATDGNAEERAQEWADSVNVQVRFFTVNFADNIITVLTDSQNADVIFGDSLLLVPQIQNNPGVLELTDRWYSREYMGLAVPRNDIDFRLLVDYTLQEMQRDGTLSTLLQPIFPADEDMPQFDYWPGRTEYLGLSLAP</sequence>
<name>A0A7S8E6V0_9CHLR</name>
<dbReference type="SUPFAM" id="SSF53850">
    <property type="entry name" value="Periplasmic binding protein-like II"/>
    <property type="match status" value="2"/>
</dbReference>
<organism evidence="3 4">
    <name type="scientific">Phototrophicus methaneseepsis</name>
    <dbReference type="NCBI Taxonomy" id="2710758"/>
    <lineage>
        <taxon>Bacteria</taxon>
        <taxon>Bacillati</taxon>
        <taxon>Chloroflexota</taxon>
        <taxon>Candidatus Thermofontia</taxon>
        <taxon>Phototrophicales</taxon>
        <taxon>Phototrophicaceae</taxon>
        <taxon>Phototrophicus</taxon>
    </lineage>
</organism>